<dbReference type="EMBL" id="JAHWGI010000195">
    <property type="protein sequence ID" value="KAK3910746.1"/>
    <property type="molecule type" value="Genomic_DNA"/>
</dbReference>
<keyword evidence="1" id="KW-0032">Aminotransferase</keyword>
<protein>
    <submittedName>
        <fullName evidence="1">Glutamine--fructose-6-phosphate aminotransferase [isomerizing]</fullName>
    </submittedName>
</protein>
<dbReference type="AlphaFoldDB" id="A0AAE1L8L0"/>
<evidence type="ECO:0000313" key="2">
    <source>
        <dbReference type="Proteomes" id="UP001219518"/>
    </source>
</evidence>
<dbReference type="GO" id="GO:0008483">
    <property type="term" value="F:transaminase activity"/>
    <property type="evidence" value="ECO:0007669"/>
    <property type="project" value="UniProtKB-KW"/>
</dbReference>
<reference evidence="1" key="1">
    <citation type="submission" date="2021-07" db="EMBL/GenBank/DDBJ databases">
        <authorList>
            <person name="Catto M.A."/>
            <person name="Jacobson A."/>
            <person name="Kennedy G."/>
            <person name="Labadie P."/>
            <person name="Hunt B.G."/>
            <person name="Srinivasan R."/>
        </authorList>
    </citation>
    <scope>NUCLEOTIDE SEQUENCE</scope>
    <source>
        <strain evidence="1">PL_HMW_Pooled</strain>
        <tissue evidence="1">Head</tissue>
    </source>
</reference>
<evidence type="ECO:0000313" key="1">
    <source>
        <dbReference type="EMBL" id="KAK3910746.1"/>
    </source>
</evidence>
<comment type="caution">
    <text evidence="1">The sequence shown here is derived from an EMBL/GenBank/DDBJ whole genome shotgun (WGS) entry which is preliminary data.</text>
</comment>
<keyword evidence="1" id="KW-0808">Transferase</keyword>
<keyword evidence="2" id="KW-1185">Reference proteome</keyword>
<accession>A0AAE1L8L0</accession>
<reference evidence="1" key="2">
    <citation type="journal article" date="2023" name="BMC Genomics">
        <title>Pest status, molecular evolution, and epigenetic factors derived from the genome assembly of Frankliniella fusca, a thysanopteran phytovirus vector.</title>
        <authorList>
            <person name="Catto M.A."/>
            <person name="Labadie P.E."/>
            <person name="Jacobson A.L."/>
            <person name="Kennedy G.G."/>
            <person name="Srinivasan R."/>
            <person name="Hunt B.G."/>
        </authorList>
    </citation>
    <scope>NUCLEOTIDE SEQUENCE</scope>
    <source>
        <strain evidence="1">PL_HMW_Pooled</strain>
    </source>
</reference>
<organism evidence="1 2">
    <name type="scientific">Frankliniella fusca</name>
    <dbReference type="NCBI Taxonomy" id="407009"/>
    <lineage>
        <taxon>Eukaryota</taxon>
        <taxon>Metazoa</taxon>
        <taxon>Ecdysozoa</taxon>
        <taxon>Arthropoda</taxon>
        <taxon>Hexapoda</taxon>
        <taxon>Insecta</taxon>
        <taxon>Pterygota</taxon>
        <taxon>Neoptera</taxon>
        <taxon>Paraneoptera</taxon>
        <taxon>Thysanoptera</taxon>
        <taxon>Terebrantia</taxon>
        <taxon>Thripoidea</taxon>
        <taxon>Thripidae</taxon>
        <taxon>Frankliniella</taxon>
    </lineage>
</organism>
<dbReference type="Proteomes" id="UP001219518">
    <property type="component" value="Unassembled WGS sequence"/>
</dbReference>
<gene>
    <name evidence="1" type="ORF">KUF71_004234</name>
</gene>
<proteinExistence type="predicted"/>
<sequence length="394" mass="46073">MYSPCVANDNQCFFSSTSLWEFVQHLYRHLENGIRIMCPVNGCTRKKDFQKVPTFQVHLSQEHPDWRAEGCPKEQYMIPTTPAPEGDSQFLFQDHSLPPDVEESMTDDCDVTDNELLNDGMIFDSIAKFYLHLYAENLLPAKTIQEICDNLIFLTEITHSRTKLILLNELKNLDIPQHKVNPICNKVMMADLLYTSHQKKWPGPSFTSDHLRRKYFADNFGFENPIQINLQENDPDSKDTLQYVSIPKSLTKLLQDKFIEKEIEASFLRVPSTDNVVRDYYDGSLFQSEDHPPKEIHINIYQESFNPVLNALCSAKNKFKDLVVYFTICNFRAHLRSRVLTKHLIIICRELIFKKFGAKKCLGMMMEQLKKLEAGWTYVQRRKSWCRCGIHDWR</sequence>
<name>A0AAE1L8L0_9NEOP</name>